<dbReference type="SUPFAM" id="SSF51182">
    <property type="entry name" value="RmlC-like cupins"/>
    <property type="match status" value="1"/>
</dbReference>
<dbReference type="GO" id="GO:0003677">
    <property type="term" value="F:DNA binding"/>
    <property type="evidence" value="ECO:0007669"/>
    <property type="project" value="UniProtKB-KW"/>
</dbReference>
<dbReference type="InterPro" id="IPR001387">
    <property type="entry name" value="Cro/C1-type_HTH"/>
</dbReference>
<protein>
    <recommendedName>
        <fullName evidence="2">HTH cro/C1-type domain-containing protein</fullName>
    </recommendedName>
</protein>
<dbReference type="GO" id="GO:0003700">
    <property type="term" value="F:DNA-binding transcription factor activity"/>
    <property type="evidence" value="ECO:0007669"/>
    <property type="project" value="TreeGrafter"/>
</dbReference>
<evidence type="ECO:0000256" key="1">
    <source>
        <dbReference type="ARBA" id="ARBA00023125"/>
    </source>
</evidence>
<evidence type="ECO:0000259" key="2">
    <source>
        <dbReference type="PROSITE" id="PS50943"/>
    </source>
</evidence>
<evidence type="ECO:0000313" key="3">
    <source>
        <dbReference type="EMBL" id="RSU16560.1"/>
    </source>
</evidence>
<reference evidence="3 4" key="1">
    <citation type="submission" date="2017-05" db="EMBL/GenBank/DDBJ databases">
        <title>Vagococcus spp. assemblies.</title>
        <authorList>
            <person name="Gulvik C.A."/>
        </authorList>
    </citation>
    <scope>NUCLEOTIDE SEQUENCE [LARGE SCALE GENOMIC DNA]</scope>
    <source>
        <strain evidence="3 4">SS1714</strain>
    </source>
</reference>
<dbReference type="GO" id="GO:0005829">
    <property type="term" value="C:cytosol"/>
    <property type="evidence" value="ECO:0007669"/>
    <property type="project" value="TreeGrafter"/>
</dbReference>
<feature type="domain" description="HTH cro/C1-type" evidence="2">
    <location>
        <begin position="20"/>
        <end position="74"/>
    </location>
</feature>
<gene>
    <name evidence="3" type="ORF">CBF28_03265</name>
</gene>
<dbReference type="AlphaFoldDB" id="A0A430B8B3"/>
<organism evidence="3 4">
    <name type="scientific">Vagococcus carniphilus</name>
    <dbReference type="NCBI Taxonomy" id="218144"/>
    <lineage>
        <taxon>Bacteria</taxon>
        <taxon>Bacillati</taxon>
        <taxon>Bacillota</taxon>
        <taxon>Bacilli</taxon>
        <taxon>Lactobacillales</taxon>
        <taxon>Enterococcaceae</taxon>
        <taxon>Vagococcus</taxon>
    </lineage>
</organism>
<dbReference type="InterPro" id="IPR050807">
    <property type="entry name" value="TransReg_Diox_bact_type"/>
</dbReference>
<dbReference type="SUPFAM" id="SSF47413">
    <property type="entry name" value="lambda repressor-like DNA-binding domains"/>
    <property type="match status" value="1"/>
</dbReference>
<dbReference type="SMART" id="SM00530">
    <property type="entry name" value="HTH_XRE"/>
    <property type="match status" value="1"/>
</dbReference>
<keyword evidence="1" id="KW-0238">DNA-binding</keyword>
<dbReference type="CDD" id="cd00093">
    <property type="entry name" value="HTH_XRE"/>
    <property type="match status" value="1"/>
</dbReference>
<dbReference type="CDD" id="cd02209">
    <property type="entry name" value="cupin_XRE_C"/>
    <property type="match status" value="1"/>
</dbReference>
<dbReference type="InterPro" id="IPR011051">
    <property type="entry name" value="RmlC_Cupin_sf"/>
</dbReference>
<dbReference type="Proteomes" id="UP000288028">
    <property type="component" value="Unassembled WGS sequence"/>
</dbReference>
<accession>A0A430B8B3</accession>
<evidence type="ECO:0000313" key="4">
    <source>
        <dbReference type="Proteomes" id="UP000288028"/>
    </source>
</evidence>
<dbReference type="Pfam" id="PF07883">
    <property type="entry name" value="Cupin_2"/>
    <property type="match status" value="1"/>
</dbReference>
<dbReference type="PANTHER" id="PTHR46797:SF19">
    <property type="entry name" value="BLL2473 PROTEIN"/>
    <property type="match status" value="1"/>
</dbReference>
<keyword evidence="4" id="KW-1185">Reference proteome</keyword>
<dbReference type="InterPro" id="IPR014710">
    <property type="entry name" value="RmlC-like_jellyroll"/>
</dbReference>
<proteinExistence type="predicted"/>
<dbReference type="Gene3D" id="1.10.260.40">
    <property type="entry name" value="lambda repressor-like DNA-binding domains"/>
    <property type="match status" value="1"/>
</dbReference>
<name>A0A430B8B3_9ENTE</name>
<dbReference type="InterPro" id="IPR013096">
    <property type="entry name" value="Cupin_2"/>
</dbReference>
<dbReference type="InterPro" id="IPR010982">
    <property type="entry name" value="Lambda_DNA-bd_dom_sf"/>
</dbReference>
<dbReference type="OrthoDB" id="9805856at2"/>
<dbReference type="PROSITE" id="PS50943">
    <property type="entry name" value="HTH_CROC1"/>
    <property type="match status" value="1"/>
</dbReference>
<dbReference type="Pfam" id="PF01381">
    <property type="entry name" value="HTH_3"/>
    <property type="match status" value="1"/>
</dbReference>
<sequence>MAVRGERPNMMNLTNISNKVLTYRQLNQLTIAQMSERTGLSTALISQIERNLANPTLSVLETLAKTLGMSLSELLAEDVDEESLVLRVSERKKNYYTELDKKSFFHILTPEPMKSNIRLALVHVEPFSETLNGDFFSHKIDEIVFILSGTITTIYEYSQIELYPGDTLRIPANKKHRYTNQSAEPVEMITIKSNRNF</sequence>
<dbReference type="EMBL" id="NGKB01000002">
    <property type="protein sequence ID" value="RSU16560.1"/>
    <property type="molecule type" value="Genomic_DNA"/>
</dbReference>
<dbReference type="PANTHER" id="PTHR46797">
    <property type="entry name" value="HTH-TYPE TRANSCRIPTIONAL REGULATOR"/>
    <property type="match status" value="1"/>
</dbReference>
<comment type="caution">
    <text evidence="3">The sequence shown here is derived from an EMBL/GenBank/DDBJ whole genome shotgun (WGS) entry which is preliminary data.</text>
</comment>
<dbReference type="Gene3D" id="2.60.120.10">
    <property type="entry name" value="Jelly Rolls"/>
    <property type="match status" value="1"/>
</dbReference>